<gene>
    <name evidence="1" type="ORF">OHA22_32520</name>
</gene>
<reference evidence="1" key="1">
    <citation type="submission" date="2022-10" db="EMBL/GenBank/DDBJ databases">
        <title>The complete genomes of actinobacterial strains from the NBC collection.</title>
        <authorList>
            <person name="Joergensen T.S."/>
            <person name="Alvarez Arevalo M."/>
            <person name="Sterndorff E.B."/>
            <person name="Faurdal D."/>
            <person name="Vuksanovic O."/>
            <person name="Mourched A.-S."/>
            <person name="Charusanti P."/>
            <person name="Shaw S."/>
            <person name="Blin K."/>
            <person name="Weber T."/>
        </authorList>
    </citation>
    <scope>NUCLEOTIDE SEQUENCE</scope>
    <source>
        <strain evidence="1">NBC_00093</strain>
    </source>
</reference>
<dbReference type="EMBL" id="CP108222">
    <property type="protein sequence ID" value="WTT19918.1"/>
    <property type="molecule type" value="Genomic_DNA"/>
</dbReference>
<organism evidence="1">
    <name type="scientific">Streptomyces sp. NBC_00093</name>
    <dbReference type="NCBI Taxonomy" id="2975649"/>
    <lineage>
        <taxon>Bacteria</taxon>
        <taxon>Bacillati</taxon>
        <taxon>Actinomycetota</taxon>
        <taxon>Actinomycetes</taxon>
        <taxon>Kitasatosporales</taxon>
        <taxon>Streptomycetaceae</taxon>
        <taxon>Streptomyces</taxon>
    </lineage>
</organism>
<dbReference type="AlphaFoldDB" id="A0AAU2A7Z2"/>
<proteinExistence type="predicted"/>
<sequence length="69" mass="8006">MAETSDERRGRFRAKKKVRMTFEIQVLDGPEGAQLRREQARVIREVVEWVARQRSDPGSSSAPEPRNPR</sequence>
<name>A0AAU2A7Z2_9ACTN</name>
<protein>
    <submittedName>
        <fullName evidence="1">Uncharacterized protein</fullName>
    </submittedName>
</protein>
<accession>A0AAU2A7Z2</accession>
<evidence type="ECO:0000313" key="1">
    <source>
        <dbReference type="EMBL" id="WTT19918.1"/>
    </source>
</evidence>